<organism evidence="1 2">
    <name type="scientific">Bradyrhizobium symbiodeficiens</name>
    <dbReference type="NCBI Taxonomy" id="1404367"/>
    <lineage>
        <taxon>Bacteria</taxon>
        <taxon>Pseudomonadati</taxon>
        <taxon>Pseudomonadota</taxon>
        <taxon>Alphaproteobacteria</taxon>
        <taxon>Hyphomicrobiales</taxon>
        <taxon>Nitrobacteraceae</taxon>
        <taxon>Bradyrhizobium</taxon>
    </lineage>
</organism>
<sequence>MGVSIFVFDQSAAPEQADYRDWIERESQPAPNADRNRPESSSPCLRKWFDDMRSSFPLIGDAPPDDPHGTQYCFFENVTDAIFASSIAREGVLLAWRLAEKHGLRVLIGDELLAPTAPKDDRDFHVAVLDGRRSNKPGITPNVCFVVFDPDIEHVAPSKARAWALERLGAGLWSKDRAIVAGDRLGPWIDQFASRNLEASISEMRFYRDLIFIRVDRKASSLLISPTMELSHQLGLPFEVYVDLP</sequence>
<reference evidence="1 2" key="1">
    <citation type="journal article" date="2020" name="Int. J. Syst. Evol. Microbiol.">
        <title>Description and complete genome sequences of Bradyrhizobium symbiodeficiens sp. nov., a non-symbiotic bacterium associated with legumes native to Canada.</title>
        <authorList>
            <person name="Bromfield E.S.P."/>
            <person name="Cloutier S."/>
            <person name="Nguyen H.D.T."/>
        </authorList>
    </citation>
    <scope>NUCLEOTIDE SEQUENCE [LARGE SCALE GENOMIC DNA]</scope>
    <source>
        <strain evidence="1 2">101S1MB</strain>
    </source>
</reference>
<dbReference type="AlphaFoldDB" id="A0A6G9ACJ7"/>
<proteinExistence type="predicted"/>
<evidence type="ECO:0000313" key="2">
    <source>
        <dbReference type="Proteomes" id="UP000500895"/>
    </source>
</evidence>
<protein>
    <submittedName>
        <fullName evidence="1">Uncharacterized protein</fullName>
    </submittedName>
</protein>
<dbReference type="Proteomes" id="UP000500895">
    <property type="component" value="Chromosome"/>
</dbReference>
<dbReference type="RefSeq" id="WP_166469554.1">
    <property type="nucleotide sequence ID" value="NZ_CP050066.2"/>
</dbReference>
<accession>A0A6G9ACJ7</accession>
<dbReference type="EMBL" id="CP050066">
    <property type="protein sequence ID" value="QIP10180.1"/>
    <property type="molecule type" value="Genomic_DNA"/>
</dbReference>
<gene>
    <name evidence="1" type="ORF">HAV00_29810</name>
</gene>
<evidence type="ECO:0000313" key="1">
    <source>
        <dbReference type="EMBL" id="QIP10180.1"/>
    </source>
</evidence>
<name>A0A6G9ACJ7_9BRAD</name>